<reference evidence="6 7" key="1">
    <citation type="submission" date="2018-08" db="EMBL/GenBank/DDBJ databases">
        <title>A genome reference for cultivated species of the human gut microbiota.</title>
        <authorList>
            <person name="Zou Y."/>
            <person name="Xue W."/>
            <person name="Luo G."/>
        </authorList>
    </citation>
    <scope>NUCLEOTIDE SEQUENCE [LARGE SCALE GENOMIC DNA]</scope>
    <source>
        <strain evidence="3 8">AF36-12AT</strain>
        <strain evidence="2 7">CF01-1</strain>
        <strain evidence="1 6">OF05-12</strain>
    </source>
</reference>
<reference evidence="5 10" key="3">
    <citation type="submission" date="2019-10" db="EMBL/GenBank/DDBJ databases">
        <authorList>
            <consortium name="Melissa Lawson"/>
            <person name="O'neill I."/>
        </authorList>
    </citation>
    <scope>NUCLEOTIDE SEQUENCE [LARGE SCALE GENOMIC DNA]</scope>
    <source>
        <strain evidence="5">LH_658</strain>
    </source>
</reference>
<evidence type="ECO:0000313" key="4">
    <source>
        <dbReference type="EMBL" id="VUX64079.1"/>
    </source>
</evidence>
<evidence type="ECO:0000313" key="8">
    <source>
        <dbReference type="Proteomes" id="UP000285613"/>
    </source>
</evidence>
<evidence type="ECO:0000313" key="2">
    <source>
        <dbReference type="EMBL" id="RGY77055.1"/>
    </source>
</evidence>
<reference evidence="4 9" key="2">
    <citation type="submission" date="2019-07" db="EMBL/GenBank/DDBJ databases">
        <authorList>
            <person name="Chang H.-W."/>
            <person name="Raman A."/>
            <person name="Venkatesh S."/>
            <person name="Gehrig J."/>
        </authorList>
    </citation>
    <scope>NUCLEOTIDE SEQUENCE [LARGE SCALE GENOMIC DNA]</scope>
    <source>
        <strain evidence="4">Bifidobacterium_pseudocatenulatum_LFYP_29</strain>
    </source>
</reference>
<dbReference type="Proteomes" id="UP000331308">
    <property type="component" value="Unassembled WGS sequence"/>
</dbReference>
<dbReference type="Proteomes" id="UP000285613">
    <property type="component" value="Unassembled WGS sequence"/>
</dbReference>
<dbReference type="EMBL" id="QRPH01000001">
    <property type="protein sequence ID" value="RHL97468.1"/>
    <property type="molecule type" value="Genomic_DNA"/>
</dbReference>
<dbReference type="EMBL" id="QSDK01000005">
    <property type="protein sequence ID" value="RGY77055.1"/>
    <property type="molecule type" value="Genomic_DNA"/>
</dbReference>
<dbReference type="Proteomes" id="UP000494211">
    <property type="component" value="Unassembled WGS sequence"/>
</dbReference>
<evidence type="ECO:0000313" key="6">
    <source>
        <dbReference type="Proteomes" id="UP000261031"/>
    </source>
</evidence>
<dbReference type="AlphaFoldDB" id="A0A139B972"/>
<dbReference type="RefSeq" id="WP_004220246.1">
    <property type="nucleotide sequence ID" value="NZ_BCXY01000009.1"/>
</dbReference>
<gene>
    <name evidence="5" type="ORF">BIFLH658_00939</name>
    <name evidence="4" type="ORF">BPLFYP29_01311</name>
    <name evidence="3" type="ORF">DWZ91_00625</name>
    <name evidence="2" type="ORF">DXA22_04810</name>
    <name evidence="1" type="ORF">DXA79_01085</name>
</gene>
<evidence type="ECO:0000313" key="7">
    <source>
        <dbReference type="Proteomes" id="UP000284163"/>
    </source>
</evidence>
<evidence type="ECO:0000313" key="1">
    <source>
        <dbReference type="EMBL" id="RGP04513.1"/>
    </source>
</evidence>
<organism evidence="1 6">
    <name type="scientific">Bifidobacterium pseudocatenulatum</name>
    <dbReference type="NCBI Taxonomy" id="28026"/>
    <lineage>
        <taxon>Bacteria</taxon>
        <taxon>Bacillati</taxon>
        <taxon>Actinomycetota</taxon>
        <taxon>Actinomycetes</taxon>
        <taxon>Bifidobacteriales</taxon>
        <taxon>Bifidobacteriaceae</taxon>
        <taxon>Bifidobacterium</taxon>
    </lineage>
</organism>
<sequence>MAFTINNGALYQLFDRPHMKIAIESCVGVVELWPLQTVQEMENDAKYTEDLQVRFSCTMARAMLRLSHGINPSVAEAVYEGMDEIPGCDPEIVQALTRANQAYDVMRNYSETNNADLFFEAADILGIFIDAHVETEVRNILQKIVEYIRQSVSLGFDGGALEDVNYCYAFTTTPRTLTGRFLAALAVGDGLMNLMCEGIDDVDEQTVRVLPVMLYINELCEQMAVPPIYVGDVTLSRMVALRNAVREAGRATPLEENSFCDNTFTITADNVIPCAGMEWDHHAECLRWDPKRAEQEAKDEDERKSKEALAEKFNLMTDAMKSMSYMDDSDDSGDSGEGADAA</sequence>
<dbReference type="EMBL" id="QSWD01000001">
    <property type="protein sequence ID" value="RGP04513.1"/>
    <property type="molecule type" value="Genomic_DNA"/>
</dbReference>
<comment type="caution">
    <text evidence="1">The sequence shown here is derived from an EMBL/GenBank/DDBJ whole genome shotgun (WGS) entry which is preliminary data.</text>
</comment>
<evidence type="ECO:0000313" key="5">
    <source>
        <dbReference type="EMBL" id="VWQ17063.1"/>
    </source>
</evidence>
<keyword evidence="10" id="KW-1185">Reference proteome</keyword>
<dbReference type="EMBL" id="CABWJV010000001">
    <property type="protein sequence ID" value="VWQ17063.1"/>
    <property type="molecule type" value="Genomic_DNA"/>
</dbReference>
<dbReference type="EMBL" id="CABHOD010000007">
    <property type="protein sequence ID" value="VUX64079.1"/>
    <property type="molecule type" value="Genomic_DNA"/>
</dbReference>
<protein>
    <submittedName>
        <fullName evidence="1">Uncharacterized protein</fullName>
    </submittedName>
</protein>
<dbReference type="GeneID" id="45598695"/>
<dbReference type="Proteomes" id="UP000284163">
    <property type="component" value="Unassembled WGS sequence"/>
</dbReference>
<evidence type="ECO:0000313" key="3">
    <source>
        <dbReference type="EMBL" id="RHL97468.1"/>
    </source>
</evidence>
<name>A0A139B972_BIFPS</name>
<proteinExistence type="predicted"/>
<accession>A0A139B972</accession>
<dbReference type="Proteomes" id="UP000261031">
    <property type="component" value="Unassembled WGS sequence"/>
</dbReference>
<evidence type="ECO:0000313" key="10">
    <source>
        <dbReference type="Proteomes" id="UP000494211"/>
    </source>
</evidence>
<evidence type="ECO:0000313" key="9">
    <source>
        <dbReference type="Proteomes" id="UP000331308"/>
    </source>
</evidence>